<keyword evidence="3" id="KW-1185">Reference proteome</keyword>
<proteinExistence type="predicted"/>
<evidence type="ECO:0000256" key="1">
    <source>
        <dbReference type="SAM" id="SignalP"/>
    </source>
</evidence>
<evidence type="ECO:0000313" key="2">
    <source>
        <dbReference type="EMBL" id="TQK76610.1"/>
    </source>
</evidence>
<dbReference type="AlphaFoldDB" id="A0A542SPR7"/>
<dbReference type="InterPro" id="IPR006311">
    <property type="entry name" value="TAT_signal"/>
</dbReference>
<dbReference type="OrthoDB" id="614750at2"/>
<dbReference type="EMBL" id="VFNV01000001">
    <property type="protein sequence ID" value="TQK76610.1"/>
    <property type="molecule type" value="Genomic_DNA"/>
</dbReference>
<organism evidence="2 3">
    <name type="scientific">Rarobacter incanus</name>
    <dbReference type="NCBI Taxonomy" id="153494"/>
    <lineage>
        <taxon>Bacteria</taxon>
        <taxon>Bacillati</taxon>
        <taxon>Actinomycetota</taxon>
        <taxon>Actinomycetes</taxon>
        <taxon>Micrococcales</taxon>
        <taxon>Rarobacteraceae</taxon>
        <taxon>Rarobacter</taxon>
    </lineage>
</organism>
<reference evidence="2 3" key="1">
    <citation type="submission" date="2019-06" db="EMBL/GenBank/DDBJ databases">
        <title>Sequencing the genomes of 1000 actinobacteria strains.</title>
        <authorList>
            <person name="Klenk H.-P."/>
        </authorList>
    </citation>
    <scope>NUCLEOTIDE SEQUENCE [LARGE SCALE GENOMIC DNA]</scope>
    <source>
        <strain evidence="2 3">DSM 10596</strain>
    </source>
</reference>
<name>A0A542SPR7_9MICO</name>
<keyword evidence="1" id="KW-0732">Signal</keyword>
<protein>
    <recommendedName>
        <fullName evidence="4">Ig-like domain-containing protein</fullName>
    </recommendedName>
</protein>
<feature type="chain" id="PRO_5039477290" description="Ig-like domain-containing protein" evidence="1">
    <location>
        <begin position="26"/>
        <end position="650"/>
    </location>
</feature>
<comment type="caution">
    <text evidence="2">The sequence shown here is derived from an EMBL/GenBank/DDBJ whole genome shotgun (WGS) entry which is preliminary data.</text>
</comment>
<gene>
    <name evidence="2" type="ORF">FB389_1294</name>
</gene>
<dbReference type="PROSITE" id="PS51318">
    <property type="entry name" value="TAT"/>
    <property type="match status" value="1"/>
</dbReference>
<accession>A0A542SPR7</accession>
<feature type="signal peptide" evidence="1">
    <location>
        <begin position="1"/>
        <end position="25"/>
    </location>
</feature>
<dbReference type="RefSeq" id="WP_142112008.1">
    <property type="nucleotide sequence ID" value="NZ_BAAATB010000002.1"/>
</dbReference>
<sequence>MKHMRSTRHPAIGLAVAAAVTATVAAGALAPSARADYSAIRQSTNVDVSSTINWLASDYTNAAIGDLGSGNADADGGQNYLLRSDMISAGAAPNVATVLPGSGLTYVLGGGVANAADHIRAQGQYIDTRAALGSQSARPATKIQLVGFGVQGGQADQPLTLALGGSDQTVKFGLTDWCSATPSYGNLVVGTHKKRYKGTDSDGGVCGLFATATIDVPTGKTLEGIRLPANPNVRIFAIASDADTTNAGRQPAHQLSVDGPARVGASLTATVAGLSGTEAVGYRWLRSSAEVQGADQATYLVTSWDLGKKVRVVATVARSGHVPFALEGTATDPVGAGTITADAPPTVTGLDQAGLVRAGQRLAVDAGSYSPRWADAEATWFANGEQIEGATSAAFTPGTDLVGATLSVTVTAAATGYAPLTQNVAVGIVTAPALEVTDEPVVTGTPVVGETLTAVPGAYSVANTAESVEWLRDGAVVARGSRTYQVPARDAGHRVTARVTASAPGHTPVTTSIAVGDVQKFAAPPTAAAAKTNASAGAVATEATSSKKRSAITADSIRPPVITARGKRVTPATKVRKGTKLKVTMRSVSAPTATISYRWLRGTKTIKGATKRTYIVKRRDVGKKLRVKVTVAVSGSAAVKIVTAATPKVR</sequence>
<evidence type="ECO:0008006" key="4">
    <source>
        <dbReference type="Google" id="ProtNLM"/>
    </source>
</evidence>
<dbReference type="Gene3D" id="2.60.40.2700">
    <property type="match status" value="4"/>
</dbReference>
<dbReference type="Proteomes" id="UP000316181">
    <property type="component" value="Unassembled WGS sequence"/>
</dbReference>
<evidence type="ECO:0000313" key="3">
    <source>
        <dbReference type="Proteomes" id="UP000316181"/>
    </source>
</evidence>